<keyword evidence="4" id="KW-1185">Reference proteome</keyword>
<keyword evidence="1" id="KW-0812">Transmembrane</keyword>
<evidence type="ECO:0000256" key="1">
    <source>
        <dbReference type="SAM" id="Phobius"/>
    </source>
</evidence>
<reference evidence="3 4" key="1">
    <citation type="submission" date="2016-04" db="EMBL/GenBank/DDBJ databases">
        <title>ATOL: Assembling a taxonomically balanced genome-scale reconstruction of the evolutionary history of the Enterobacteriaceae.</title>
        <authorList>
            <person name="Plunkett G.III."/>
            <person name="Neeno-Eckwall E.C."/>
            <person name="Glasner J.D."/>
            <person name="Perna N.T."/>
        </authorList>
    </citation>
    <scope>NUCLEOTIDE SEQUENCE [LARGE SCALE GENOMIC DNA]</scope>
    <source>
        <strain evidence="3 4">ATCC 51602</strain>
    </source>
</reference>
<proteinExistence type="predicted"/>
<feature type="transmembrane region" description="Helical" evidence="1">
    <location>
        <begin position="12"/>
        <end position="35"/>
    </location>
</feature>
<name>A0ABX2W684_9ENTR</name>
<sequence>MKNVSSRGRSLVSFRLILWRIVVLIIGITGTAQAIAEECDMIGVRGMWWKGTSTYGVNVNIQSQEWLGNASGQGRYRVSLNITMDQGVKYYMSSPNNSNWSSNILPADGIVPFEQTNCMEGYSTFARAQDLSVGGGVLKIYLADVGAESGSQEMRLISENDPGAVRTIETIHLYKGDYMVGIANNGDFQTTKSIDVLVDALNIQPGNYSVSIPINLAGTSTWFMSGANNWWTSNPAGTPDYKESVYLPLDIRIDDTGEPGNPDVICSLSTTDITLSHGNILYNNAQGNIKQESFSITCDGETTADIMLQGNNNTQDSYTEVNMGPGPGLISQLSVSLDQTTWSRTLAGTVLINGASTFYLQSNLQAGSDLLPGSYTGSAVAIVNII</sequence>
<protein>
    <recommendedName>
        <fullName evidence="2">Fimbrial adhesin MrpH C-terminal domain-containing protein</fullName>
    </recommendedName>
</protein>
<dbReference type="Pfam" id="PF24223">
    <property type="entry name" value="MrpH_C"/>
    <property type="match status" value="1"/>
</dbReference>
<dbReference type="RefSeq" id="WP_064546436.1">
    <property type="nucleotide sequence ID" value="NZ_LXEQ01000047.1"/>
</dbReference>
<accession>A0ABX2W684</accession>
<evidence type="ECO:0000259" key="2">
    <source>
        <dbReference type="Pfam" id="PF24223"/>
    </source>
</evidence>
<evidence type="ECO:0000313" key="3">
    <source>
        <dbReference type="EMBL" id="OAT26410.1"/>
    </source>
</evidence>
<dbReference type="InterPro" id="IPR057010">
    <property type="entry name" value="MrpH_C"/>
</dbReference>
<feature type="domain" description="Fimbrial adhesin MrpH C-terminal" evidence="2">
    <location>
        <begin position="266"/>
        <end position="384"/>
    </location>
</feature>
<organism evidence="3 4">
    <name type="scientific">Buttiauxella ferragutiae ATCC 51602</name>
    <dbReference type="NCBI Taxonomy" id="1354252"/>
    <lineage>
        <taxon>Bacteria</taxon>
        <taxon>Pseudomonadati</taxon>
        <taxon>Pseudomonadota</taxon>
        <taxon>Gammaproteobacteria</taxon>
        <taxon>Enterobacterales</taxon>
        <taxon>Enterobacteriaceae</taxon>
        <taxon>Buttiauxella</taxon>
    </lineage>
</organism>
<dbReference type="Gene3D" id="2.60.40.1090">
    <property type="entry name" value="Fimbrial-type adhesion domain"/>
    <property type="match status" value="1"/>
</dbReference>
<dbReference type="EMBL" id="LXEQ01000047">
    <property type="protein sequence ID" value="OAT26410.1"/>
    <property type="molecule type" value="Genomic_DNA"/>
</dbReference>
<keyword evidence="1" id="KW-0472">Membrane</keyword>
<evidence type="ECO:0000313" key="4">
    <source>
        <dbReference type="Proteomes" id="UP000078407"/>
    </source>
</evidence>
<dbReference type="Proteomes" id="UP000078407">
    <property type="component" value="Unassembled WGS sequence"/>
</dbReference>
<dbReference type="InterPro" id="IPR036937">
    <property type="entry name" value="Adhesion_dom_fimbrial_sf"/>
</dbReference>
<gene>
    <name evidence="3" type="ORF">M976_03130</name>
</gene>
<comment type="caution">
    <text evidence="3">The sequence shown here is derived from an EMBL/GenBank/DDBJ whole genome shotgun (WGS) entry which is preliminary data.</text>
</comment>
<keyword evidence="1" id="KW-1133">Transmembrane helix</keyword>